<keyword evidence="5 6" id="KW-0560">Oxidoreductase</keyword>
<feature type="domain" description="Acyl-CoA dehydrogenase/oxidase N-terminal" evidence="10">
    <location>
        <begin position="24"/>
        <end position="124"/>
    </location>
</feature>
<accession>A0A0K8PKR0</accession>
<dbReference type="Gene3D" id="1.10.540.10">
    <property type="entry name" value="Acyl-CoA dehydrogenase/oxidase, N-terminal domain"/>
    <property type="match status" value="1"/>
</dbReference>
<evidence type="ECO:0000256" key="2">
    <source>
        <dbReference type="ARBA" id="ARBA00009347"/>
    </source>
</evidence>
<keyword evidence="4 6" id="KW-0274">FAD</keyword>
<dbReference type="InterPro" id="IPR006089">
    <property type="entry name" value="Acyl-CoA_DH_CS"/>
</dbReference>
<dbReference type="AlphaFoldDB" id="A0A0K8PKR0"/>
<feature type="domain" description="Acyl-CoA dehydrogenase/oxidase C-terminal" evidence="8">
    <location>
        <begin position="423"/>
        <end position="572"/>
    </location>
</feature>
<dbReference type="SUPFAM" id="SSF47203">
    <property type="entry name" value="Acyl-CoA dehydrogenase C-terminal domain-like"/>
    <property type="match status" value="1"/>
</dbReference>
<comment type="similarity">
    <text evidence="2 6">Belongs to the acyl-CoA dehydrogenase family.</text>
</comment>
<feature type="region of interest" description="Disordered" evidence="7">
    <location>
        <begin position="169"/>
        <end position="342"/>
    </location>
</feature>
<dbReference type="PANTHER" id="PTHR43884:SF22">
    <property type="entry name" value="BLR3437 PROTEIN"/>
    <property type="match status" value="1"/>
</dbReference>
<dbReference type="Gene3D" id="1.20.140.10">
    <property type="entry name" value="Butyryl-CoA Dehydrogenase, subunit A, domain 3"/>
    <property type="match status" value="1"/>
</dbReference>
<keyword evidence="12" id="KW-1185">Reference proteome</keyword>
<feature type="domain" description="Acyl-CoA oxidase/dehydrogenase middle" evidence="9">
    <location>
        <begin position="323"/>
        <end position="392"/>
    </location>
</feature>
<keyword evidence="3 6" id="KW-0285">Flavoprotein</keyword>
<dbReference type="InterPro" id="IPR009075">
    <property type="entry name" value="AcylCo_DH/oxidase_C"/>
</dbReference>
<feature type="compositionally biased region" description="Gly residues" evidence="7">
    <location>
        <begin position="261"/>
        <end position="284"/>
    </location>
</feature>
<dbReference type="Proteomes" id="UP000053859">
    <property type="component" value="Unassembled WGS sequence"/>
</dbReference>
<feature type="compositionally biased region" description="Gly residues" evidence="7">
    <location>
        <begin position="215"/>
        <end position="232"/>
    </location>
</feature>
<dbReference type="CDD" id="cd00567">
    <property type="entry name" value="ACAD"/>
    <property type="match status" value="1"/>
</dbReference>
<reference evidence="11" key="1">
    <citation type="journal article" date="2015" name="Genome Announc.">
        <title>Draft Genome Sequence of Thiostrepton-Producing Streptomyces azureus ATCC 14921.</title>
        <authorList>
            <person name="Sakihara K."/>
            <person name="Maeda J."/>
            <person name="Tashiro K."/>
            <person name="Fujino Y."/>
            <person name="Kuhara S."/>
            <person name="Ohshima T."/>
            <person name="Ogata S."/>
            <person name="Doi K."/>
        </authorList>
    </citation>
    <scope>NUCLEOTIDE SEQUENCE [LARGE SCALE GENOMIC DNA]</scope>
    <source>
        <strain evidence="11">ATCC14921</strain>
    </source>
</reference>
<dbReference type="Pfam" id="PF00441">
    <property type="entry name" value="Acyl-CoA_dh_1"/>
    <property type="match status" value="1"/>
</dbReference>
<dbReference type="Pfam" id="PF02771">
    <property type="entry name" value="Acyl-CoA_dh_N"/>
    <property type="match status" value="1"/>
</dbReference>
<gene>
    <name evidence="11" type="ORF">SAZU_3298</name>
</gene>
<evidence type="ECO:0000256" key="1">
    <source>
        <dbReference type="ARBA" id="ARBA00001974"/>
    </source>
</evidence>
<dbReference type="InterPro" id="IPR046373">
    <property type="entry name" value="Acyl-CoA_Oxase/DH_mid-dom_sf"/>
</dbReference>
<evidence type="ECO:0000259" key="10">
    <source>
        <dbReference type="Pfam" id="PF02771"/>
    </source>
</evidence>
<proteinExistence type="inferred from homology"/>
<dbReference type="GO" id="GO:0003995">
    <property type="term" value="F:acyl-CoA dehydrogenase activity"/>
    <property type="evidence" value="ECO:0007669"/>
    <property type="project" value="InterPro"/>
</dbReference>
<evidence type="ECO:0000256" key="3">
    <source>
        <dbReference type="ARBA" id="ARBA00022630"/>
    </source>
</evidence>
<evidence type="ECO:0000256" key="5">
    <source>
        <dbReference type="ARBA" id="ARBA00023002"/>
    </source>
</evidence>
<dbReference type="InterPro" id="IPR006091">
    <property type="entry name" value="Acyl-CoA_Oxase/DH_mid-dom"/>
</dbReference>
<dbReference type="InterPro" id="IPR009100">
    <property type="entry name" value="AcylCoA_DH/oxidase_NM_dom_sf"/>
</dbReference>
<evidence type="ECO:0000259" key="8">
    <source>
        <dbReference type="Pfam" id="PF00441"/>
    </source>
</evidence>
<organism evidence="11 12">
    <name type="scientific">Streptomyces azureus</name>
    <dbReference type="NCBI Taxonomy" id="146537"/>
    <lineage>
        <taxon>Bacteria</taxon>
        <taxon>Bacillati</taxon>
        <taxon>Actinomycetota</taxon>
        <taxon>Actinomycetes</taxon>
        <taxon>Kitasatosporales</taxon>
        <taxon>Streptomycetaceae</taxon>
        <taxon>Streptomyces</taxon>
    </lineage>
</organism>
<name>A0A0K8PKR0_STRAJ</name>
<evidence type="ECO:0000256" key="6">
    <source>
        <dbReference type="RuleBase" id="RU362125"/>
    </source>
</evidence>
<dbReference type="InterPro" id="IPR036250">
    <property type="entry name" value="AcylCo_DH-like_C"/>
</dbReference>
<evidence type="ECO:0000313" key="11">
    <source>
        <dbReference type="EMBL" id="GAP48472.1"/>
    </source>
</evidence>
<evidence type="ECO:0000313" key="12">
    <source>
        <dbReference type="Proteomes" id="UP000053859"/>
    </source>
</evidence>
<dbReference type="SUPFAM" id="SSF56645">
    <property type="entry name" value="Acyl-CoA dehydrogenase NM domain-like"/>
    <property type="match status" value="2"/>
</dbReference>
<dbReference type="PANTHER" id="PTHR43884">
    <property type="entry name" value="ACYL-COA DEHYDROGENASE"/>
    <property type="match status" value="1"/>
</dbReference>
<dbReference type="Pfam" id="PF02770">
    <property type="entry name" value="Acyl-CoA_dh_M"/>
    <property type="match status" value="1"/>
</dbReference>
<sequence>MARPREAGVAEKGPAMTAFSLEPAQLAWCAELRALAAERLRPLADKGEPGRVNRALLAELGSLGLLGRLFTSGALDLCLMRESLAYACTEAETALALQGLGAHPVHAHGTAAQRARWLPHVADGSAVAAFALSEPGAGSDAAALGLRAERDGSLGVAFGDGSLGRLASDGGADAAADASSPGGTASGSALASGGGAGTAADGGCRCRTASDGARGQAGPGGDQGSRMRGGGSSAPATPDGSARGARPPADRSSGSVASGAGLRGAGARDGGSLGAAASGGGSQGAGSHAGRSPGAAASGGGTEGARVPAGGSPGSGRAVHDSPHAGYDSPAPAELAAAPDGPTRWRLTGEKCWISNAPEADFYTVFARTTPGAGARGVTAFLVPADRPGLTGAGLDMLSPHPIGALDFDAVPVTADDVLGEVDRGFRVAMGTLNLFRPSVGAFAVGMARAALDATLAHTAGRDAFGGKLRDLQAVSHQVAEMALRAEAARLMVYAAATAYDEDAPDVPQRAAMAKLLATETAQYVVDTAVQLHGARALQRGHLLEHLYREVRAPRIYEGASEVQRGIIAKELYAAHLEAR</sequence>
<dbReference type="PROSITE" id="PS00072">
    <property type="entry name" value="ACYL_COA_DH_1"/>
    <property type="match status" value="1"/>
</dbReference>
<dbReference type="EMBL" id="DF968261">
    <property type="protein sequence ID" value="GAP48472.1"/>
    <property type="molecule type" value="Genomic_DNA"/>
</dbReference>
<evidence type="ECO:0000256" key="7">
    <source>
        <dbReference type="SAM" id="MobiDB-lite"/>
    </source>
</evidence>
<evidence type="ECO:0000256" key="4">
    <source>
        <dbReference type="ARBA" id="ARBA00022827"/>
    </source>
</evidence>
<dbReference type="InterPro" id="IPR037069">
    <property type="entry name" value="AcylCoA_DH/ox_N_sf"/>
</dbReference>
<comment type="cofactor">
    <cofactor evidence="1 6">
        <name>FAD</name>
        <dbReference type="ChEBI" id="CHEBI:57692"/>
    </cofactor>
</comment>
<dbReference type="GO" id="GO:0050660">
    <property type="term" value="F:flavin adenine dinucleotide binding"/>
    <property type="evidence" value="ECO:0007669"/>
    <property type="project" value="InterPro"/>
</dbReference>
<feature type="compositionally biased region" description="Low complexity" evidence="7">
    <location>
        <begin position="285"/>
        <end position="296"/>
    </location>
</feature>
<feature type="compositionally biased region" description="Low complexity" evidence="7">
    <location>
        <begin position="169"/>
        <end position="191"/>
    </location>
</feature>
<feature type="compositionally biased region" description="Low complexity" evidence="7">
    <location>
        <begin position="250"/>
        <end position="260"/>
    </location>
</feature>
<dbReference type="FunFam" id="1.20.140.10:FF:000001">
    <property type="entry name" value="Acyl-CoA dehydrogenase"/>
    <property type="match status" value="1"/>
</dbReference>
<dbReference type="PATRIC" id="fig|146537.3.peg.3497"/>
<dbReference type="Gene3D" id="2.40.110.10">
    <property type="entry name" value="Butyryl-CoA Dehydrogenase, subunit A, domain 2"/>
    <property type="match status" value="1"/>
</dbReference>
<dbReference type="InterPro" id="IPR013786">
    <property type="entry name" value="AcylCoA_DH/ox_N"/>
</dbReference>
<evidence type="ECO:0000259" key="9">
    <source>
        <dbReference type="Pfam" id="PF02770"/>
    </source>
</evidence>
<protein>
    <submittedName>
        <fullName evidence="11">Cyclohexanecarboxyl-CoA dehydrogenase</fullName>
    </submittedName>
</protein>